<dbReference type="FunFam" id="3.40.50.720:FF:000149">
    <property type="entry name" value="15-hydroxyprostaglandin dehydrogenase [NAD(+)]"/>
    <property type="match status" value="1"/>
</dbReference>
<dbReference type="PRINTS" id="PR00081">
    <property type="entry name" value="GDHRDH"/>
</dbReference>
<dbReference type="PANTHER" id="PTHR44229">
    <property type="entry name" value="15-HYDROXYPROSTAGLANDIN DEHYDROGENASE [NAD(+)]"/>
    <property type="match status" value="1"/>
</dbReference>
<gene>
    <name evidence="4" type="primary">PGDH</name>
</gene>
<sequence>MSYDIKGKIALITGGAAGIGYTYSVELLKNGLAGVVIADLNADNGNQAINTLNTEFGANKAVFIKTDVTKFDQLEAAFKLAISTFGTLDIVINNAGIMNDAHWELEIAINCNAVAQGSLLGIKYMGKNNGGKGGVIVNIASILGLQELAGCPIYVGTKHFVVGLDRSFGTPYYYNLTGIKFGTMCPGVTDTPLISEAGKFALQGYPDLGRVLAEELGSLPKQPPENVAKGLITLITKGENGSVWVSEGGEPIYEVAIPERQTLRKK</sequence>
<organism evidence="4">
    <name type="scientific">Anoplophora glabripennis</name>
    <name type="common">Asian longhorn beetle</name>
    <name type="synonym">Anoplophora nobilis</name>
    <dbReference type="NCBI Taxonomy" id="217634"/>
    <lineage>
        <taxon>Eukaryota</taxon>
        <taxon>Metazoa</taxon>
        <taxon>Ecdysozoa</taxon>
        <taxon>Arthropoda</taxon>
        <taxon>Hexapoda</taxon>
        <taxon>Insecta</taxon>
        <taxon>Pterygota</taxon>
        <taxon>Neoptera</taxon>
        <taxon>Endopterygota</taxon>
        <taxon>Coleoptera</taxon>
        <taxon>Polyphaga</taxon>
        <taxon>Cucujiformia</taxon>
        <taxon>Chrysomeloidea</taxon>
        <taxon>Cerambycidae</taxon>
        <taxon>Lamiinae</taxon>
        <taxon>Lamiini</taxon>
        <taxon>Anoplophora</taxon>
    </lineage>
</organism>
<proteinExistence type="inferred from homology"/>
<dbReference type="PANTHER" id="PTHR44229:SF8">
    <property type="entry name" value="ALCOHOL DEHYDROGENASE-RELATED"/>
    <property type="match status" value="1"/>
</dbReference>
<protein>
    <submittedName>
        <fullName evidence="4">15-hydroxyprostaglandin dehydrogenase (NAD(+))</fullName>
    </submittedName>
</protein>
<dbReference type="InterPro" id="IPR002347">
    <property type="entry name" value="SDR_fam"/>
</dbReference>
<evidence type="ECO:0000256" key="1">
    <source>
        <dbReference type="ARBA" id="ARBA00006484"/>
    </source>
</evidence>
<dbReference type="InterPro" id="IPR036291">
    <property type="entry name" value="NAD(P)-bd_dom_sf"/>
</dbReference>
<name>V5GSR5_ANOGL</name>
<dbReference type="Gene3D" id="3.40.50.720">
    <property type="entry name" value="NAD(P)-binding Rossmann-like Domain"/>
    <property type="match status" value="1"/>
</dbReference>
<dbReference type="EMBL" id="GALX01003804">
    <property type="protein sequence ID" value="JAB64662.1"/>
    <property type="molecule type" value="Transcribed_RNA"/>
</dbReference>
<evidence type="ECO:0000256" key="2">
    <source>
        <dbReference type="ARBA" id="ARBA00023002"/>
    </source>
</evidence>
<dbReference type="AlphaFoldDB" id="V5GSR5"/>
<dbReference type="OrthoDB" id="417891at2759"/>
<accession>V5GSR5</accession>
<dbReference type="Pfam" id="PF00106">
    <property type="entry name" value="adh_short"/>
    <property type="match status" value="1"/>
</dbReference>
<dbReference type="GO" id="GO:0005737">
    <property type="term" value="C:cytoplasm"/>
    <property type="evidence" value="ECO:0007669"/>
    <property type="project" value="TreeGrafter"/>
</dbReference>
<reference evidence="4" key="1">
    <citation type="submission" date="2013-07" db="EMBL/GenBank/DDBJ databases">
        <title>Midgut Transcriptome Profiling of Anoplphora glabripennis, a Lignocellulose Degrading, Wood-Boring Cerambycid.</title>
        <authorList>
            <person name="Scully E.D."/>
            <person name="Hoover K."/>
            <person name="Carlson J.E."/>
            <person name="Tien M."/>
            <person name="Geib S.M."/>
        </authorList>
    </citation>
    <scope>NUCLEOTIDE SEQUENCE</scope>
</reference>
<comment type="similarity">
    <text evidence="1 3">Belongs to the short-chain dehydrogenases/reductases (SDR) family.</text>
</comment>
<keyword evidence="2" id="KW-0560">Oxidoreductase</keyword>
<dbReference type="SUPFAM" id="SSF51735">
    <property type="entry name" value="NAD(P)-binding Rossmann-fold domains"/>
    <property type="match status" value="1"/>
</dbReference>
<dbReference type="PRINTS" id="PR00080">
    <property type="entry name" value="SDRFAMILY"/>
</dbReference>
<evidence type="ECO:0000313" key="4">
    <source>
        <dbReference type="EMBL" id="JAB64662.1"/>
    </source>
</evidence>
<dbReference type="GO" id="GO:0016616">
    <property type="term" value="F:oxidoreductase activity, acting on the CH-OH group of donors, NAD or NADP as acceptor"/>
    <property type="evidence" value="ECO:0007669"/>
    <property type="project" value="TreeGrafter"/>
</dbReference>
<evidence type="ECO:0000256" key="3">
    <source>
        <dbReference type="RuleBase" id="RU000363"/>
    </source>
</evidence>